<dbReference type="Proteomes" id="UP000327118">
    <property type="component" value="Unassembled WGS sequence"/>
</dbReference>
<dbReference type="Pfam" id="PF00583">
    <property type="entry name" value="Acetyltransf_1"/>
    <property type="match status" value="1"/>
</dbReference>
<dbReference type="SUPFAM" id="SSF55729">
    <property type="entry name" value="Acyl-CoA N-acyltransferases (Nat)"/>
    <property type="match status" value="1"/>
</dbReference>
<feature type="domain" description="N-acetyltransferase" evidence="1">
    <location>
        <begin position="82"/>
        <end position="224"/>
    </location>
</feature>
<dbReference type="InterPro" id="IPR000182">
    <property type="entry name" value="GNAT_dom"/>
</dbReference>
<evidence type="ECO:0000313" key="2">
    <source>
        <dbReference type="EMBL" id="KAE8352288.1"/>
    </source>
</evidence>
<reference evidence="3" key="1">
    <citation type="submission" date="2019-04" db="EMBL/GenBank/DDBJ databases">
        <title>Friends and foes A comparative genomics studyof 23 Aspergillus species from section Flavi.</title>
        <authorList>
            <consortium name="DOE Joint Genome Institute"/>
            <person name="Kjaerbolling I."/>
            <person name="Vesth T."/>
            <person name="Frisvad J.C."/>
            <person name="Nybo J.L."/>
            <person name="Theobald S."/>
            <person name="Kildgaard S."/>
            <person name="Isbrandt T."/>
            <person name="Kuo A."/>
            <person name="Sato A."/>
            <person name="Lyhne E.K."/>
            <person name="Kogle M.E."/>
            <person name="Wiebenga A."/>
            <person name="Kun R.S."/>
            <person name="Lubbers R.J."/>
            <person name="Makela M.R."/>
            <person name="Barry K."/>
            <person name="Chovatia M."/>
            <person name="Clum A."/>
            <person name="Daum C."/>
            <person name="Haridas S."/>
            <person name="He G."/>
            <person name="LaButti K."/>
            <person name="Lipzen A."/>
            <person name="Mondo S."/>
            <person name="Riley R."/>
            <person name="Salamov A."/>
            <person name="Simmons B.A."/>
            <person name="Magnuson J.K."/>
            <person name="Henrissat B."/>
            <person name="Mortensen U.H."/>
            <person name="Larsen T.O."/>
            <person name="Devries R.P."/>
            <person name="Grigoriev I.V."/>
            <person name="Machida M."/>
            <person name="Baker S.E."/>
            <person name="Andersen M.R."/>
        </authorList>
    </citation>
    <scope>NUCLEOTIDE SEQUENCE [LARGE SCALE GENOMIC DNA]</scope>
    <source>
        <strain evidence="3">CBS 553.77</strain>
    </source>
</reference>
<evidence type="ECO:0000259" key="1">
    <source>
        <dbReference type="PROSITE" id="PS51186"/>
    </source>
</evidence>
<dbReference type="EMBL" id="ML739135">
    <property type="protein sequence ID" value="KAE8352288.1"/>
    <property type="molecule type" value="Genomic_DNA"/>
</dbReference>
<dbReference type="Gene3D" id="3.40.630.30">
    <property type="match status" value="1"/>
</dbReference>
<dbReference type="PROSITE" id="PS51186">
    <property type="entry name" value="GNAT"/>
    <property type="match status" value="1"/>
</dbReference>
<dbReference type="AlphaFoldDB" id="A0A5N6Z4E1"/>
<protein>
    <recommendedName>
        <fullName evidence="1">N-acetyltransferase domain-containing protein</fullName>
    </recommendedName>
</protein>
<organism evidence="2 3">
    <name type="scientific">Aspergillus coremiiformis</name>
    <dbReference type="NCBI Taxonomy" id="138285"/>
    <lineage>
        <taxon>Eukaryota</taxon>
        <taxon>Fungi</taxon>
        <taxon>Dikarya</taxon>
        <taxon>Ascomycota</taxon>
        <taxon>Pezizomycotina</taxon>
        <taxon>Eurotiomycetes</taxon>
        <taxon>Eurotiomycetidae</taxon>
        <taxon>Eurotiales</taxon>
        <taxon>Aspergillaceae</taxon>
        <taxon>Aspergillus</taxon>
        <taxon>Aspergillus subgen. Circumdati</taxon>
    </lineage>
</organism>
<sequence length="224" mass="24786">MPPTLTTTLAHTVSDQITSLHLISDSIAQQRQTTSLALLQHPQTLTLLSLTLLLISKLLYKTPQDAPLLLTTYTGTITTLLLAIRYLTRRYLDEAERVGTWRWLYEPEVDIEPTQPEDLILISKFDEKIIGTLVLRPVHGTTSTSRHVSEKDRADLTDGVPVAVIRAWTVRLGYRGCGVGRGLLEGAVVVGRERGWQGPVFSKKNAHSLRLGGWACGILEGIRG</sequence>
<dbReference type="GO" id="GO:0016747">
    <property type="term" value="F:acyltransferase activity, transferring groups other than amino-acyl groups"/>
    <property type="evidence" value="ECO:0007669"/>
    <property type="project" value="InterPro"/>
</dbReference>
<accession>A0A5N6Z4E1</accession>
<evidence type="ECO:0000313" key="3">
    <source>
        <dbReference type="Proteomes" id="UP000327118"/>
    </source>
</evidence>
<name>A0A5N6Z4E1_9EURO</name>
<proteinExistence type="predicted"/>
<gene>
    <name evidence="2" type="ORF">BDV28DRAFT_149149</name>
</gene>
<keyword evidence="3" id="KW-1185">Reference proteome</keyword>
<dbReference type="InterPro" id="IPR016181">
    <property type="entry name" value="Acyl_CoA_acyltransferase"/>
</dbReference>
<dbReference type="OrthoDB" id="5343688at2759"/>